<feature type="chain" id="PRO_5034927300" evidence="1">
    <location>
        <begin position="28"/>
        <end position="378"/>
    </location>
</feature>
<sequence>MILLQVLTVCFMLNFSFLNGQFQPVGSQPNVNLKFNLFSNPFEHKDEDLQKISDIEKPSSVQNSQTNLARASGVRRKFGSRRTWALKPTNNDLKPTVNFEKQREQPGANINAIVNPFLKKTTTSVLPTTRATPSTHYPKPIQPKVDKRNLIEQETSQNSHVPVADRAEDEYEFGQASFLVPCQWGGCLGDFRCMRIEDNIAIVCNENSMELCQCMRKKVNNKPKGTPEDLPRSNILKVSKPEEEITEREELSVPDDMEVGVEGIPGMTCQYVGCLNNYECMAIKNGRPVTCANSVQEQCRCLRKKSPGPQRGFARPHDDMSFQQSTELPLVMTTDSVIPCQFWGCESGYQCLLLVNGQKRECPTNSNAVCQCIRHVLG</sequence>
<evidence type="ECO:0000313" key="2">
    <source>
        <dbReference type="Proteomes" id="UP000694844"/>
    </source>
</evidence>
<protein>
    <submittedName>
        <fullName evidence="3">Uncharacterized protein LOC111121621</fullName>
    </submittedName>
</protein>
<dbReference type="RefSeq" id="XP_022318683.1">
    <property type="nucleotide sequence ID" value="XM_022462975.1"/>
</dbReference>
<proteinExistence type="predicted"/>
<organism evidence="2 3">
    <name type="scientific">Crassostrea virginica</name>
    <name type="common">Eastern oyster</name>
    <dbReference type="NCBI Taxonomy" id="6565"/>
    <lineage>
        <taxon>Eukaryota</taxon>
        <taxon>Metazoa</taxon>
        <taxon>Spiralia</taxon>
        <taxon>Lophotrochozoa</taxon>
        <taxon>Mollusca</taxon>
        <taxon>Bivalvia</taxon>
        <taxon>Autobranchia</taxon>
        <taxon>Pteriomorphia</taxon>
        <taxon>Ostreida</taxon>
        <taxon>Ostreoidea</taxon>
        <taxon>Ostreidae</taxon>
        <taxon>Crassostrea</taxon>
    </lineage>
</organism>
<reference evidence="3" key="1">
    <citation type="submission" date="2025-08" db="UniProtKB">
        <authorList>
            <consortium name="RefSeq"/>
        </authorList>
    </citation>
    <scope>IDENTIFICATION</scope>
    <source>
        <tissue evidence="3">Whole sample</tissue>
    </source>
</reference>
<keyword evidence="1" id="KW-0732">Signal</keyword>
<gene>
    <name evidence="3" type="primary">LOC111121621</name>
</gene>
<dbReference type="OrthoDB" id="6154857at2759"/>
<evidence type="ECO:0000256" key="1">
    <source>
        <dbReference type="SAM" id="SignalP"/>
    </source>
</evidence>
<name>A0A8B8CS92_CRAVI</name>
<dbReference type="AlphaFoldDB" id="A0A8B8CS92"/>
<dbReference type="GeneID" id="111121621"/>
<dbReference type="KEGG" id="cvn:111121621"/>
<evidence type="ECO:0000313" key="3">
    <source>
        <dbReference type="RefSeq" id="XP_022318683.1"/>
    </source>
</evidence>
<dbReference type="Proteomes" id="UP000694844">
    <property type="component" value="Chromosome 2"/>
</dbReference>
<keyword evidence="2" id="KW-1185">Reference proteome</keyword>
<feature type="signal peptide" evidence="1">
    <location>
        <begin position="1"/>
        <end position="27"/>
    </location>
</feature>
<accession>A0A8B8CS92</accession>